<sequence length="231" mass="26548">MKFFTGFLLSMVFLALASCDSGDDAGVPDKGYRYFPLAVGHYQIYDIVEITYTLRDPDTARYELRVETPDSFLNADGDSTYVVYRSKRLPGEVAWTYLDTWSARRTPEELVVQEENIPYVKLRFPPYNGQVWNGNAYNTGERDDYQLDSLGQGQTRGAQHFDDCLTVLQHDNEDFIVFLDQRKEVYAADIGLVYKETTQLSYCTQPGCLAQQLVEQGVIYKQWLKEYGKAE</sequence>
<gene>
    <name evidence="2" type="ORF">KK062_27630</name>
</gene>
<feature type="chain" id="PRO_5042987505" description="Lipoprotein" evidence="1">
    <location>
        <begin position="18"/>
        <end position="231"/>
    </location>
</feature>
<dbReference type="AlphaFoldDB" id="A0AAP2E2U6"/>
<keyword evidence="1" id="KW-0732">Signal</keyword>
<proteinExistence type="predicted"/>
<dbReference type="Proteomes" id="UP001319080">
    <property type="component" value="Unassembled WGS sequence"/>
</dbReference>
<dbReference type="RefSeq" id="WP_254087612.1">
    <property type="nucleotide sequence ID" value="NZ_JAHESE010000048.1"/>
</dbReference>
<accession>A0AAP2E2U6</accession>
<feature type="signal peptide" evidence="1">
    <location>
        <begin position="1"/>
        <end position="17"/>
    </location>
</feature>
<evidence type="ECO:0000313" key="2">
    <source>
        <dbReference type="EMBL" id="MBT1712043.1"/>
    </source>
</evidence>
<dbReference type="PROSITE" id="PS51257">
    <property type="entry name" value="PROKAR_LIPOPROTEIN"/>
    <property type="match status" value="1"/>
</dbReference>
<keyword evidence="3" id="KW-1185">Reference proteome</keyword>
<comment type="caution">
    <text evidence="2">The sequence shown here is derived from an EMBL/GenBank/DDBJ whole genome shotgun (WGS) entry which is preliminary data.</text>
</comment>
<evidence type="ECO:0000313" key="3">
    <source>
        <dbReference type="Proteomes" id="UP001319080"/>
    </source>
</evidence>
<protein>
    <recommendedName>
        <fullName evidence="4">Lipoprotein</fullName>
    </recommendedName>
</protein>
<evidence type="ECO:0000256" key="1">
    <source>
        <dbReference type="SAM" id="SignalP"/>
    </source>
</evidence>
<reference evidence="2 3" key="1">
    <citation type="submission" date="2021-05" db="EMBL/GenBank/DDBJ databases">
        <title>A Polyphasic approach of four new species of the genus Ohtaekwangia: Ohtaekwangia histidinii sp. nov., Ohtaekwangia cretensis sp. nov., Ohtaekwangia indiensis sp. nov., Ohtaekwangia reichenbachii sp. nov. from diverse environment.</title>
        <authorList>
            <person name="Octaviana S."/>
        </authorList>
    </citation>
    <scope>NUCLEOTIDE SEQUENCE [LARGE SCALE GENOMIC DNA]</scope>
    <source>
        <strain evidence="2 3">PWU5</strain>
    </source>
</reference>
<name>A0AAP2E2U6_9BACT</name>
<dbReference type="EMBL" id="JAHESE010000048">
    <property type="protein sequence ID" value="MBT1712043.1"/>
    <property type="molecule type" value="Genomic_DNA"/>
</dbReference>
<organism evidence="2 3">
    <name type="scientific">Dawidia cretensis</name>
    <dbReference type="NCBI Taxonomy" id="2782350"/>
    <lineage>
        <taxon>Bacteria</taxon>
        <taxon>Pseudomonadati</taxon>
        <taxon>Bacteroidota</taxon>
        <taxon>Cytophagia</taxon>
        <taxon>Cytophagales</taxon>
        <taxon>Chryseotaleaceae</taxon>
        <taxon>Dawidia</taxon>
    </lineage>
</organism>
<evidence type="ECO:0008006" key="4">
    <source>
        <dbReference type="Google" id="ProtNLM"/>
    </source>
</evidence>